<proteinExistence type="predicted"/>
<dbReference type="EC" id="1.1.1.105" evidence="1"/>
<accession>A0A0K3AQT3</accession>
<sequence>MELDISQIQRSSESITSLTPIITQRSEYEQQVDPNKYCKFESKNVWDHPSKLAVLITGCDSGFGKLAAEVLPRIGYVCIATCLYHKSLYYFQDLYNQLYNSSGCHNKIFSKALLMDVTNDESIEAAVSDVNDYLDSLSIPGLYALVNNAGIWTCSFLKESSASYIQRMQERGSFREIIETNLIGSYNCTLSFMPLLERFTNKIHDNKTIYRTLSSVVCPILDTGGFVDSSSESSGSEDESVSENLSPHIPCVKSQKIAQNSTLRCIINRRRRARVIFISSVLDSVALPGQAAYCASKYAIKGLHESIRHELRRNGISSVIISPAVMKDTNLFHELNNLYDMKDDGIDYRCSEDLDNMKRNLAFLKQFGVGKEDLLKILLTALAERVPNNEYRNTPGSLPFKLLSNSWGVFKDLVIYIGLYVLPPLALFCLDLYHKSARPFSSAFNFSLEFHDL</sequence>
<gene>
    <name evidence="1" type="ORF">BMR1_03g01105</name>
</gene>
<dbReference type="AlphaFoldDB" id="A0A0K3AQT3"/>
<evidence type="ECO:0000313" key="2">
    <source>
        <dbReference type="Proteomes" id="UP000002899"/>
    </source>
</evidence>
<dbReference type="InterPro" id="IPR036291">
    <property type="entry name" value="NAD(P)-bd_dom_sf"/>
</dbReference>
<dbReference type="RefSeq" id="XP_012648831.1">
    <property type="nucleotide sequence ID" value="XM_012793377.1"/>
</dbReference>
<dbReference type="Pfam" id="PF00106">
    <property type="entry name" value="adh_short"/>
    <property type="match status" value="2"/>
</dbReference>
<dbReference type="GeneID" id="24424855"/>
<dbReference type="Proteomes" id="UP000002899">
    <property type="component" value="Chromosome III"/>
</dbReference>
<dbReference type="OrthoDB" id="1274115at2759"/>
<dbReference type="GO" id="GO:0008202">
    <property type="term" value="P:steroid metabolic process"/>
    <property type="evidence" value="ECO:0007669"/>
    <property type="project" value="TreeGrafter"/>
</dbReference>
<protein>
    <submittedName>
        <fullName evidence="1">Retinol dehydrogenase 7</fullName>
        <ecNumber evidence="1">1.1.1.105</ecNumber>
    </submittedName>
</protein>
<organism evidence="1 2">
    <name type="scientific">Babesia microti (strain RI)</name>
    <dbReference type="NCBI Taxonomy" id="1133968"/>
    <lineage>
        <taxon>Eukaryota</taxon>
        <taxon>Sar</taxon>
        <taxon>Alveolata</taxon>
        <taxon>Apicomplexa</taxon>
        <taxon>Aconoidasida</taxon>
        <taxon>Piroplasmida</taxon>
        <taxon>Babesiidae</taxon>
        <taxon>Babesia</taxon>
    </lineage>
</organism>
<dbReference type="GO" id="GO:0004745">
    <property type="term" value="F:all-trans-retinol dehydrogenase (NAD+) activity"/>
    <property type="evidence" value="ECO:0007669"/>
    <property type="project" value="UniProtKB-EC"/>
</dbReference>
<evidence type="ECO:0000313" key="1">
    <source>
        <dbReference type="EMBL" id="CTQ40820.1"/>
    </source>
</evidence>
<dbReference type="PROSITE" id="PS00061">
    <property type="entry name" value="ADH_SHORT"/>
    <property type="match status" value="1"/>
</dbReference>
<dbReference type="InterPro" id="IPR020904">
    <property type="entry name" value="Sc_DH/Rdtase_CS"/>
</dbReference>
<dbReference type="KEGG" id="bmic:BMR1_03g01105"/>
<dbReference type="VEuPathDB" id="PiroplasmaDB:BMR1_03g01105"/>
<keyword evidence="2" id="KW-1185">Reference proteome</keyword>
<reference evidence="1 2" key="3">
    <citation type="journal article" date="2016" name="Sci. Rep.">
        <title>Genome-wide diversity and gene expression profiling of Babesia microti isolates identify polymorphic genes that mediate host-pathogen interactions.</title>
        <authorList>
            <person name="Silva J.C."/>
            <person name="Cornillot E."/>
            <person name="McCracken C."/>
            <person name="Usmani-Brown S."/>
            <person name="Dwivedi A."/>
            <person name="Ifeonu O.O."/>
            <person name="Crabtree J."/>
            <person name="Gotia H.T."/>
            <person name="Virji A.Z."/>
            <person name="Reynes C."/>
            <person name="Colinge J."/>
            <person name="Kumar V."/>
            <person name="Lawres L."/>
            <person name="Pazzi J.E."/>
            <person name="Pablo J.V."/>
            <person name="Hung C."/>
            <person name="Brancato J."/>
            <person name="Kumari P."/>
            <person name="Orvis J."/>
            <person name="Tretina K."/>
            <person name="Chibucos M."/>
            <person name="Ott S."/>
            <person name="Sadzewicz L."/>
            <person name="Sengamalay N."/>
            <person name="Shetty A.C."/>
            <person name="Su Q."/>
            <person name="Tallon L."/>
            <person name="Fraser C.M."/>
            <person name="Frutos R."/>
            <person name="Molina D.M."/>
            <person name="Krause P.J."/>
            <person name="Ben Mamoun C."/>
        </authorList>
    </citation>
    <scope>NUCLEOTIDE SEQUENCE [LARGE SCALE GENOMIC DNA]</scope>
    <source>
        <strain evidence="1 2">RI</strain>
    </source>
</reference>
<dbReference type="Gene3D" id="3.40.50.720">
    <property type="entry name" value="NAD(P)-binding Rossmann-like Domain"/>
    <property type="match status" value="1"/>
</dbReference>
<name>A0A0K3AQT3_BABMR</name>
<keyword evidence="1" id="KW-0560">Oxidoreductase</keyword>
<reference evidence="1 2" key="1">
    <citation type="journal article" date="2012" name="Nucleic Acids Res.">
        <title>Sequencing of the smallest Apicomplexan genome from the human pathogen Babesia microti.</title>
        <authorList>
            <person name="Cornillot E."/>
            <person name="Hadj-Kaddour K."/>
            <person name="Dassouli A."/>
            <person name="Noel B."/>
            <person name="Ranwez V."/>
            <person name="Vacherie B."/>
            <person name="Augagneur Y."/>
            <person name="Bres V."/>
            <person name="Duclos A."/>
            <person name="Randazzo S."/>
            <person name="Carcy B."/>
            <person name="Debierre-Grockiego F."/>
            <person name="Delbecq S."/>
            <person name="Moubri-Menage K."/>
            <person name="Shams-Eldin H."/>
            <person name="Usmani-Brown S."/>
            <person name="Bringaud F."/>
            <person name="Wincker P."/>
            <person name="Vivares C.P."/>
            <person name="Schwarz R.T."/>
            <person name="Schetters T.P."/>
            <person name="Krause P.J."/>
            <person name="Gorenflot A."/>
            <person name="Berry V."/>
            <person name="Barbe V."/>
            <person name="Ben Mamoun C."/>
        </authorList>
    </citation>
    <scope>NUCLEOTIDE SEQUENCE [LARGE SCALE GENOMIC DNA]</scope>
    <source>
        <strain evidence="1 2">RI</strain>
    </source>
</reference>
<dbReference type="PANTHER" id="PTHR43313:SF50">
    <property type="entry name" value="GH26015P"/>
    <property type="match status" value="1"/>
</dbReference>
<reference evidence="1 2" key="2">
    <citation type="journal article" date="2013" name="PLoS ONE">
        <title>Whole genome mapping and re-organization of the nuclear and mitochondrial genomes of Babesia microti isolates.</title>
        <authorList>
            <person name="Cornillot E."/>
            <person name="Dassouli A."/>
            <person name="Garg A."/>
            <person name="Pachikara N."/>
            <person name="Randazzo S."/>
            <person name="Depoix D."/>
            <person name="Carcy B."/>
            <person name="Delbecq S."/>
            <person name="Frutos R."/>
            <person name="Silva J.C."/>
            <person name="Sutton R."/>
            <person name="Krause P.J."/>
            <person name="Mamoun C.B."/>
        </authorList>
    </citation>
    <scope>NUCLEOTIDE SEQUENCE [LARGE SCALE GENOMIC DNA]</scope>
    <source>
        <strain evidence="1 2">RI</strain>
    </source>
</reference>
<dbReference type="PRINTS" id="PR00081">
    <property type="entry name" value="GDHRDH"/>
</dbReference>
<dbReference type="InterPro" id="IPR002347">
    <property type="entry name" value="SDR_fam"/>
</dbReference>
<dbReference type="SUPFAM" id="SSF51735">
    <property type="entry name" value="NAD(P)-binding Rossmann-fold domains"/>
    <property type="match status" value="2"/>
</dbReference>
<dbReference type="PANTHER" id="PTHR43313">
    <property type="entry name" value="SHORT-CHAIN DEHYDROGENASE/REDUCTASE FAMILY 9C"/>
    <property type="match status" value="1"/>
</dbReference>
<dbReference type="EMBL" id="LN871598">
    <property type="protein sequence ID" value="CTQ40820.1"/>
    <property type="molecule type" value="Genomic_DNA"/>
</dbReference>